<sequence>MEIRASDIKDWFQYRCERRLIYATLPREVRDAVPVHEVDDRSIRREEGVRFEEDVLRRLRERGESILRPNGGSLHVPPGLTAAFLRGEHPARLIYQAKLDETPSLRRDLQLPEHVSIRSGLPDFMEWVGEGKQRCLRIIDVKHTRRPTQYHRAQVAFYALMLRGVFASLGINEPPIHRQANIWSIGADGGPLWEAERGLFDLRSHEELLRDFFRRQLGSISQTKIGSGSDQTFFHLYFKCEQCKWLQHCDKAIADDRPREDWDISAIPGLSHQSKAALHRNGLRTLGAVARASHLGDDTWTLRTRGKLLKNRAEALLSRQWCRLPEHHTWLMPPQIDVPIFLVVDRDPVAAHLVTIGCLVGGKRARPPVVEVVTRPTDELPALTRVLRGLIDVLQELHEHNQRLPTTEGLRMHIFVYEPSEANDLRDTLATHLDDSDIRSGLIHLVRLFPPEEVRAPEPEYRGAHHLPASALRSVIEQLYVLPAKVSYDLARVSRALAEATPPLKSPYLPGPPFTRPFSARLSIDVMRQLGDKPQWVEATQQDAIARLRAMQSLCQWILDDNAQSGHDFLRLRKPPFRFQEQFHPLEAIDLDVLLAQELLQSRAERLGALIDLARPSEERRERLRCYANLELREAKNRSGGAILDFLVPPESRQAEISPGSLGLILTDDDPDLRMDPSRWPECTVELLSGADPSRLRVKIWKKAWTSQTMRRLMRDTPTAGWFLDKGHVDVNTARMETLLRYLSEGAG</sequence>
<keyword evidence="1" id="KW-0547">Nucleotide-binding</keyword>
<keyword evidence="1" id="KW-0067">ATP-binding</keyword>
<dbReference type="Proteomes" id="UP000031599">
    <property type="component" value="Unassembled WGS sequence"/>
</dbReference>
<comment type="caution">
    <text evidence="1">The sequence shown here is derived from an EMBL/GenBank/DDBJ whole genome shotgun (WGS) entry which is preliminary data.</text>
</comment>
<organism evidence="1 2">
    <name type="scientific">Enhygromyxa salina</name>
    <dbReference type="NCBI Taxonomy" id="215803"/>
    <lineage>
        <taxon>Bacteria</taxon>
        <taxon>Pseudomonadati</taxon>
        <taxon>Myxococcota</taxon>
        <taxon>Polyangia</taxon>
        <taxon>Nannocystales</taxon>
        <taxon>Nannocystaceae</taxon>
        <taxon>Enhygromyxa</taxon>
    </lineage>
</organism>
<dbReference type="AlphaFoldDB" id="A0A0C2A2G9"/>
<evidence type="ECO:0000313" key="2">
    <source>
        <dbReference type="Proteomes" id="UP000031599"/>
    </source>
</evidence>
<keyword evidence="1" id="KW-0378">Hydrolase</keyword>
<keyword evidence="1" id="KW-0347">Helicase</keyword>
<reference evidence="1 2" key="1">
    <citation type="submission" date="2014-12" db="EMBL/GenBank/DDBJ databases">
        <title>Genome assembly of Enhygromyxa salina DSM 15201.</title>
        <authorList>
            <person name="Sharma G."/>
            <person name="Subramanian S."/>
        </authorList>
    </citation>
    <scope>NUCLEOTIDE SEQUENCE [LARGE SCALE GENOMIC DNA]</scope>
    <source>
        <strain evidence="1 2">DSM 15201</strain>
    </source>
</reference>
<proteinExistence type="predicted"/>
<name>A0A0C2A2G9_9BACT</name>
<evidence type="ECO:0000313" key="1">
    <source>
        <dbReference type="EMBL" id="KIG17588.1"/>
    </source>
</evidence>
<gene>
    <name evidence="1" type="ORF">DB30_03069</name>
</gene>
<dbReference type="EMBL" id="JMCC02000022">
    <property type="protein sequence ID" value="KIG17588.1"/>
    <property type="molecule type" value="Genomic_DNA"/>
</dbReference>
<dbReference type="GO" id="GO:0004386">
    <property type="term" value="F:helicase activity"/>
    <property type="evidence" value="ECO:0007669"/>
    <property type="project" value="UniProtKB-KW"/>
</dbReference>
<protein>
    <submittedName>
        <fullName evidence="1">Superfamily I DNA and RNA helicases and helicase subunits-like protein</fullName>
    </submittedName>
</protein>
<accession>A0A0C2A2G9</accession>